<proteinExistence type="predicted"/>
<dbReference type="Proteomes" id="UP000199777">
    <property type="component" value="Unassembled WGS sequence"/>
</dbReference>
<evidence type="ECO:0000313" key="2">
    <source>
        <dbReference type="Proteomes" id="UP000199777"/>
    </source>
</evidence>
<dbReference type="EMBL" id="FTOK01000005">
    <property type="protein sequence ID" value="SIS75049.1"/>
    <property type="molecule type" value="Genomic_DNA"/>
</dbReference>
<accession>A0ABY1KTH2</accession>
<comment type="caution">
    <text evidence="1">The sequence shown here is derived from an EMBL/GenBank/DDBJ whole genome shotgun (WGS) entry which is preliminary data.</text>
</comment>
<reference evidence="1 2" key="1">
    <citation type="submission" date="2017-01" db="EMBL/GenBank/DDBJ databases">
        <authorList>
            <person name="Varghese N."/>
            <person name="Submissions S."/>
        </authorList>
    </citation>
    <scope>NUCLEOTIDE SEQUENCE [LARGE SCALE GENOMIC DNA]</scope>
    <source>
        <strain evidence="1 2">DSM 22782</strain>
    </source>
</reference>
<protein>
    <submittedName>
        <fullName evidence="1">Uncharacterized protein</fullName>
    </submittedName>
</protein>
<evidence type="ECO:0000313" key="1">
    <source>
        <dbReference type="EMBL" id="SIS75049.1"/>
    </source>
</evidence>
<gene>
    <name evidence="1" type="ORF">SAMN05421758_10524</name>
</gene>
<keyword evidence="2" id="KW-1185">Reference proteome</keyword>
<sequence>MFSIKSLDADRTTHTFLLREDFITESEEIDRKVAAYCRGRSRIRPVVKEIFMHEYRYMKSDAVLKRREEAWKKFR</sequence>
<name>A0ABY1KTH2_9BACI</name>
<organism evidence="1 2">
    <name type="scientific">Salimicrobium salexigens</name>
    <dbReference type="NCBI Taxonomy" id="908941"/>
    <lineage>
        <taxon>Bacteria</taxon>
        <taxon>Bacillati</taxon>
        <taxon>Bacillota</taxon>
        <taxon>Bacilli</taxon>
        <taxon>Bacillales</taxon>
        <taxon>Bacillaceae</taxon>
        <taxon>Salimicrobium</taxon>
    </lineage>
</organism>